<keyword evidence="2" id="KW-1133">Transmembrane helix</keyword>
<keyword evidence="2" id="KW-0812">Transmembrane</keyword>
<evidence type="ECO:0000256" key="1">
    <source>
        <dbReference type="ARBA" id="ARBA00022729"/>
    </source>
</evidence>
<name>A0A840TK14_9BACT</name>
<sequence length="184" mass="20306">MATTAGGGGGGSQPIGYAVDSLGTISMPFIGKQYVMGLTLPMAEEKIRLAIEKVLKDPAVSIRFMNHKFTVLGEANRVGIFSLVDDRTTLIEALSIAGDLTDNARRDSLTIIRYKNGLREIGTVNLLNQDVFASPYFYVKNGDVIYVAPYRDNMSTTTEQRMRRLQIGISLVTTLLVISNFFFR</sequence>
<comment type="caution">
    <text evidence="4">The sequence shown here is derived from an EMBL/GenBank/DDBJ whole genome shotgun (WGS) entry which is preliminary data.</text>
</comment>
<evidence type="ECO:0000256" key="2">
    <source>
        <dbReference type="SAM" id="Phobius"/>
    </source>
</evidence>
<evidence type="ECO:0000259" key="3">
    <source>
        <dbReference type="Pfam" id="PF02563"/>
    </source>
</evidence>
<dbReference type="Gene3D" id="3.10.560.10">
    <property type="entry name" value="Outer membrane lipoprotein wza domain like"/>
    <property type="match status" value="1"/>
</dbReference>
<evidence type="ECO:0000313" key="4">
    <source>
        <dbReference type="EMBL" id="MBB5283275.1"/>
    </source>
</evidence>
<dbReference type="AlphaFoldDB" id="A0A840TK14"/>
<feature type="transmembrane region" description="Helical" evidence="2">
    <location>
        <begin position="165"/>
        <end position="183"/>
    </location>
</feature>
<dbReference type="InterPro" id="IPR049712">
    <property type="entry name" value="Poly_export"/>
</dbReference>
<dbReference type="Proteomes" id="UP000557307">
    <property type="component" value="Unassembled WGS sequence"/>
</dbReference>
<dbReference type="EMBL" id="JACHGF010000002">
    <property type="protein sequence ID" value="MBB5283275.1"/>
    <property type="molecule type" value="Genomic_DNA"/>
</dbReference>
<protein>
    <submittedName>
        <fullName evidence="4">Protein involved in polysaccharide export with SLBB domain</fullName>
    </submittedName>
</protein>
<dbReference type="PANTHER" id="PTHR33619">
    <property type="entry name" value="POLYSACCHARIDE EXPORT PROTEIN GFCE-RELATED"/>
    <property type="match status" value="1"/>
</dbReference>
<dbReference type="GO" id="GO:0015159">
    <property type="term" value="F:polysaccharide transmembrane transporter activity"/>
    <property type="evidence" value="ECO:0007669"/>
    <property type="project" value="InterPro"/>
</dbReference>
<dbReference type="PANTHER" id="PTHR33619:SF3">
    <property type="entry name" value="POLYSACCHARIDE EXPORT PROTEIN GFCE-RELATED"/>
    <property type="match status" value="1"/>
</dbReference>
<proteinExistence type="predicted"/>
<keyword evidence="1" id="KW-0732">Signal</keyword>
<dbReference type="Pfam" id="PF02563">
    <property type="entry name" value="Poly_export"/>
    <property type="match status" value="1"/>
</dbReference>
<reference evidence="4 5" key="1">
    <citation type="submission" date="2020-08" db="EMBL/GenBank/DDBJ databases">
        <title>Genomic Encyclopedia of Type Strains, Phase IV (KMG-IV): sequencing the most valuable type-strain genomes for metagenomic binning, comparative biology and taxonomic classification.</title>
        <authorList>
            <person name="Goeker M."/>
        </authorList>
    </citation>
    <scope>NUCLEOTIDE SEQUENCE [LARGE SCALE GENOMIC DNA]</scope>
    <source>
        <strain evidence="4 5">DSM 105074</strain>
    </source>
</reference>
<evidence type="ECO:0000313" key="5">
    <source>
        <dbReference type="Proteomes" id="UP000557307"/>
    </source>
</evidence>
<gene>
    <name evidence="4" type="ORF">HNQ92_001401</name>
</gene>
<keyword evidence="2" id="KW-0472">Membrane</keyword>
<organism evidence="4 5">
    <name type="scientific">Rhabdobacter roseus</name>
    <dbReference type="NCBI Taxonomy" id="1655419"/>
    <lineage>
        <taxon>Bacteria</taxon>
        <taxon>Pseudomonadati</taxon>
        <taxon>Bacteroidota</taxon>
        <taxon>Cytophagia</taxon>
        <taxon>Cytophagales</taxon>
        <taxon>Cytophagaceae</taxon>
        <taxon>Rhabdobacter</taxon>
    </lineage>
</organism>
<feature type="domain" description="Polysaccharide export protein N-terminal" evidence="3">
    <location>
        <begin position="16"/>
        <end position="63"/>
    </location>
</feature>
<keyword evidence="5" id="KW-1185">Reference proteome</keyword>
<accession>A0A840TK14</accession>
<dbReference type="InterPro" id="IPR003715">
    <property type="entry name" value="Poly_export_N"/>
</dbReference>